<evidence type="ECO:0000259" key="11">
    <source>
        <dbReference type="PROSITE" id="PS51352"/>
    </source>
</evidence>
<keyword evidence="4" id="KW-0732">Signal</keyword>
<dbReference type="GO" id="GO:0003756">
    <property type="term" value="F:protein disulfide isomerase activity"/>
    <property type="evidence" value="ECO:0007669"/>
    <property type="project" value="UniProtKB-EC"/>
</dbReference>
<dbReference type="InterPro" id="IPR013766">
    <property type="entry name" value="Thioredoxin_domain"/>
</dbReference>
<dbReference type="GO" id="GO:0034976">
    <property type="term" value="P:response to endoplasmic reticulum stress"/>
    <property type="evidence" value="ECO:0007669"/>
    <property type="project" value="TreeGrafter"/>
</dbReference>
<dbReference type="Proteomes" id="UP001461498">
    <property type="component" value="Unassembled WGS sequence"/>
</dbReference>
<dbReference type="GO" id="GO:0005783">
    <property type="term" value="C:endoplasmic reticulum"/>
    <property type="evidence" value="ECO:0007669"/>
    <property type="project" value="TreeGrafter"/>
</dbReference>
<proteinExistence type="inferred from homology"/>
<evidence type="ECO:0000313" key="13">
    <source>
        <dbReference type="Proteomes" id="UP001461498"/>
    </source>
</evidence>
<name>A0AAW1CUM5_9HEMI</name>
<dbReference type="FunFam" id="3.40.30.10:FF:000027">
    <property type="entry name" value="protein disulfide-isomerase A2"/>
    <property type="match status" value="1"/>
</dbReference>
<evidence type="ECO:0000256" key="9">
    <source>
        <dbReference type="ARBA" id="ARBA00023284"/>
    </source>
</evidence>
<evidence type="ECO:0000313" key="12">
    <source>
        <dbReference type="EMBL" id="KAK9502339.1"/>
    </source>
</evidence>
<keyword evidence="9" id="KW-0676">Redox-active center</keyword>
<reference evidence="12 13" key="1">
    <citation type="submission" date="2022-12" db="EMBL/GenBank/DDBJ databases">
        <title>Chromosome-level genome assembly of true bugs.</title>
        <authorList>
            <person name="Ma L."/>
            <person name="Li H."/>
        </authorList>
    </citation>
    <scope>NUCLEOTIDE SEQUENCE [LARGE SCALE GENOMIC DNA]</scope>
    <source>
        <strain evidence="12">Lab_2022b</strain>
    </source>
</reference>
<dbReference type="PRINTS" id="PR00421">
    <property type="entry name" value="THIOREDOXIN"/>
</dbReference>
<evidence type="ECO:0000256" key="10">
    <source>
        <dbReference type="SAM" id="MobiDB-lite"/>
    </source>
</evidence>
<keyword evidence="6" id="KW-0256">Endoplasmic reticulum</keyword>
<feature type="domain" description="Thioredoxin" evidence="11">
    <location>
        <begin position="1"/>
        <end position="125"/>
    </location>
</feature>
<feature type="region of interest" description="Disordered" evidence="10">
    <location>
        <begin position="131"/>
        <end position="150"/>
    </location>
</feature>
<evidence type="ECO:0000256" key="4">
    <source>
        <dbReference type="ARBA" id="ARBA00022729"/>
    </source>
</evidence>
<evidence type="ECO:0000256" key="2">
    <source>
        <dbReference type="ARBA" id="ARBA00006347"/>
    </source>
</evidence>
<dbReference type="GO" id="GO:0006457">
    <property type="term" value="P:protein folding"/>
    <property type="evidence" value="ECO:0007669"/>
    <property type="project" value="TreeGrafter"/>
</dbReference>
<keyword evidence="7" id="KW-1015">Disulfide bond</keyword>
<dbReference type="Pfam" id="PF00085">
    <property type="entry name" value="Thioredoxin"/>
    <property type="match status" value="1"/>
</dbReference>
<dbReference type="PROSITE" id="PS51352">
    <property type="entry name" value="THIOREDOXIN_2"/>
    <property type="match status" value="1"/>
</dbReference>
<sequence length="157" mass="18143">MSTYSRHSSQTLPENWDKGAVTVLVASNFHSIAYDRQKHVLVKFYAPWCGQCRLMAPMYNQLGKMYRHREDIVIAKYDGSKNELPVYITGYPTLKLFRKGDNRVIDYTGPRKLRNLMAFINYFDQSEQSSLNVDDSRSRQSSDSRSRDNGCKGCIII</sequence>
<evidence type="ECO:0000256" key="7">
    <source>
        <dbReference type="ARBA" id="ARBA00023157"/>
    </source>
</evidence>
<dbReference type="EC" id="5.3.4.1" evidence="3"/>
<dbReference type="Gene3D" id="3.40.30.10">
    <property type="entry name" value="Glutaredoxin"/>
    <property type="match status" value="1"/>
</dbReference>
<comment type="similarity">
    <text evidence="2">Belongs to the protein disulfide isomerase family.</text>
</comment>
<organism evidence="12 13">
    <name type="scientific">Rhynocoris fuscipes</name>
    <dbReference type="NCBI Taxonomy" id="488301"/>
    <lineage>
        <taxon>Eukaryota</taxon>
        <taxon>Metazoa</taxon>
        <taxon>Ecdysozoa</taxon>
        <taxon>Arthropoda</taxon>
        <taxon>Hexapoda</taxon>
        <taxon>Insecta</taxon>
        <taxon>Pterygota</taxon>
        <taxon>Neoptera</taxon>
        <taxon>Paraneoptera</taxon>
        <taxon>Hemiptera</taxon>
        <taxon>Heteroptera</taxon>
        <taxon>Panheteroptera</taxon>
        <taxon>Cimicomorpha</taxon>
        <taxon>Reduviidae</taxon>
        <taxon>Harpactorinae</taxon>
        <taxon>Harpactorini</taxon>
        <taxon>Rhynocoris</taxon>
    </lineage>
</organism>
<dbReference type="EMBL" id="JAPXFL010000008">
    <property type="protein sequence ID" value="KAK9502339.1"/>
    <property type="molecule type" value="Genomic_DNA"/>
</dbReference>
<keyword evidence="8" id="KW-0413">Isomerase</keyword>
<gene>
    <name evidence="12" type="ORF">O3M35_011129</name>
</gene>
<dbReference type="PANTHER" id="PTHR18929">
    <property type="entry name" value="PROTEIN DISULFIDE ISOMERASE"/>
    <property type="match status" value="1"/>
</dbReference>
<dbReference type="InterPro" id="IPR036249">
    <property type="entry name" value="Thioredoxin-like_sf"/>
</dbReference>
<keyword evidence="5" id="KW-0677">Repeat</keyword>
<comment type="catalytic activity">
    <reaction evidence="1">
        <text>Catalyzes the rearrangement of -S-S- bonds in proteins.</text>
        <dbReference type="EC" id="5.3.4.1"/>
    </reaction>
</comment>
<evidence type="ECO:0000256" key="1">
    <source>
        <dbReference type="ARBA" id="ARBA00001182"/>
    </source>
</evidence>
<feature type="compositionally biased region" description="Basic and acidic residues" evidence="10">
    <location>
        <begin position="134"/>
        <end position="150"/>
    </location>
</feature>
<evidence type="ECO:0000256" key="5">
    <source>
        <dbReference type="ARBA" id="ARBA00022737"/>
    </source>
</evidence>
<dbReference type="CDD" id="cd02995">
    <property type="entry name" value="PDI_a_PDI_a'_C"/>
    <property type="match status" value="1"/>
</dbReference>
<evidence type="ECO:0000256" key="8">
    <source>
        <dbReference type="ARBA" id="ARBA00023235"/>
    </source>
</evidence>
<dbReference type="PANTHER" id="PTHR18929:SF240">
    <property type="entry name" value="PROTEIN DISULFIDE-ISOMERASE"/>
    <property type="match status" value="1"/>
</dbReference>
<protein>
    <recommendedName>
        <fullName evidence="3">protein disulfide-isomerase</fullName>
        <ecNumber evidence="3">5.3.4.1</ecNumber>
    </recommendedName>
</protein>
<keyword evidence="13" id="KW-1185">Reference proteome</keyword>
<accession>A0AAW1CUM5</accession>
<evidence type="ECO:0000256" key="3">
    <source>
        <dbReference type="ARBA" id="ARBA00012723"/>
    </source>
</evidence>
<evidence type="ECO:0000256" key="6">
    <source>
        <dbReference type="ARBA" id="ARBA00022824"/>
    </source>
</evidence>
<dbReference type="SUPFAM" id="SSF52833">
    <property type="entry name" value="Thioredoxin-like"/>
    <property type="match status" value="1"/>
</dbReference>
<comment type="caution">
    <text evidence="12">The sequence shown here is derived from an EMBL/GenBank/DDBJ whole genome shotgun (WGS) entry which is preliminary data.</text>
</comment>
<dbReference type="AlphaFoldDB" id="A0AAW1CUM5"/>